<feature type="domain" description="Acyl-CoA dehydrogenase/oxidase N-terminal" evidence="11">
    <location>
        <begin position="10"/>
        <end position="121"/>
    </location>
</feature>
<dbReference type="InterPro" id="IPR046373">
    <property type="entry name" value="Acyl-CoA_Oxase/DH_mid-dom_sf"/>
</dbReference>
<sequence>MTDYQRYFGETQNIVRDTVRKFVAQEITPYVNDWEAAGELPRSLYEKAGAAGILGIGYPEELGGSGFDMFTKIAASEEIMAAGSGGVAASLGSIDIGLPPVVNWGSDELKQRICPDVIAGKKIQCLAITEPGGGSDVASLRTRAVRDGDHYVINGAKTFITSGVNADYYTVAVRTGDAGYGGISLLLVEKGTAGFGVGKKLKKMGWWASDTAELYFEDCRVPVANLIGQENAGFYVIMTNFQMERLNLAVMANCTSRLALDACLQYVKEREAFGRTLSKFQTLRHKLADMATQTEASTEFTYRIAARIAAGESVVKEVSMAKNFATSVSDKVTYDAVQIFGGMGYMQETLVERLYRDNRILAIGGGTYEIMNEVIAKQLGI</sequence>
<dbReference type="PANTHER" id="PTHR43884:SF12">
    <property type="entry name" value="ISOVALERYL-COA DEHYDROGENASE, MITOCHONDRIAL-RELATED"/>
    <property type="match status" value="1"/>
</dbReference>
<comment type="similarity">
    <text evidence="3 8">Belongs to the acyl-CoA dehydrogenase family.</text>
</comment>
<dbReference type="Pfam" id="PF02770">
    <property type="entry name" value="Acyl-CoA_dh_M"/>
    <property type="match status" value="1"/>
</dbReference>
<evidence type="ECO:0000256" key="1">
    <source>
        <dbReference type="ARBA" id="ARBA00001974"/>
    </source>
</evidence>
<dbReference type="SUPFAM" id="SSF56645">
    <property type="entry name" value="Acyl-CoA dehydrogenase NM domain-like"/>
    <property type="match status" value="1"/>
</dbReference>
<evidence type="ECO:0000256" key="5">
    <source>
        <dbReference type="ARBA" id="ARBA00022630"/>
    </source>
</evidence>
<dbReference type="Proteomes" id="UP000235116">
    <property type="component" value="Chromosome"/>
</dbReference>
<dbReference type="FunFam" id="2.40.110.10:FF:000001">
    <property type="entry name" value="Acyl-CoA dehydrogenase, mitochondrial"/>
    <property type="match status" value="1"/>
</dbReference>
<evidence type="ECO:0000256" key="8">
    <source>
        <dbReference type="RuleBase" id="RU362125"/>
    </source>
</evidence>
<protein>
    <submittedName>
        <fullName evidence="12">Acyl-CoA dehydrogenase</fullName>
    </submittedName>
</protein>
<evidence type="ECO:0000256" key="4">
    <source>
        <dbReference type="ARBA" id="ARBA00022456"/>
    </source>
</evidence>
<dbReference type="RefSeq" id="WP_101896033.1">
    <property type="nucleotide sequence ID" value="NZ_CP022684.1"/>
</dbReference>
<dbReference type="FunFam" id="1.20.140.10:FF:000001">
    <property type="entry name" value="Acyl-CoA dehydrogenase"/>
    <property type="match status" value="1"/>
</dbReference>
<dbReference type="EMBL" id="CP022684">
    <property type="protein sequence ID" value="AUM14660.1"/>
    <property type="molecule type" value="Genomic_DNA"/>
</dbReference>
<evidence type="ECO:0000313" key="12">
    <source>
        <dbReference type="EMBL" id="AUM14660.1"/>
    </source>
</evidence>
<gene>
    <name evidence="12" type="ORF">Kalk_20485</name>
</gene>
<dbReference type="SUPFAM" id="SSF47203">
    <property type="entry name" value="Acyl-CoA dehydrogenase C-terminal domain-like"/>
    <property type="match status" value="1"/>
</dbReference>
<feature type="domain" description="Acyl-CoA oxidase/dehydrogenase middle" evidence="10">
    <location>
        <begin position="125"/>
        <end position="219"/>
    </location>
</feature>
<dbReference type="InterPro" id="IPR036250">
    <property type="entry name" value="AcylCo_DH-like_C"/>
</dbReference>
<dbReference type="GO" id="GO:0050660">
    <property type="term" value="F:flavin adenine dinucleotide binding"/>
    <property type="evidence" value="ECO:0007669"/>
    <property type="project" value="InterPro"/>
</dbReference>
<reference evidence="13" key="1">
    <citation type="submission" date="2017-08" db="EMBL/GenBank/DDBJ databases">
        <title>Direct submision.</title>
        <authorList>
            <person name="Kim S.-J."/>
            <person name="Rhee S.-K."/>
        </authorList>
    </citation>
    <scope>NUCLEOTIDE SEQUENCE [LARGE SCALE GENOMIC DNA]</scope>
    <source>
        <strain evidence="13">GI5</strain>
    </source>
</reference>
<proteinExistence type="inferred from homology"/>
<dbReference type="GO" id="GO:0003995">
    <property type="term" value="F:acyl-CoA dehydrogenase activity"/>
    <property type="evidence" value="ECO:0007669"/>
    <property type="project" value="InterPro"/>
</dbReference>
<dbReference type="InterPro" id="IPR009100">
    <property type="entry name" value="AcylCoA_DH/oxidase_NM_dom_sf"/>
</dbReference>
<keyword evidence="7 8" id="KW-0560">Oxidoreductase</keyword>
<dbReference type="PROSITE" id="PS00073">
    <property type="entry name" value="ACYL_COA_DH_2"/>
    <property type="match status" value="1"/>
</dbReference>
<keyword evidence="5 8" id="KW-0285">Flavoprotein</keyword>
<keyword evidence="13" id="KW-1185">Reference proteome</keyword>
<evidence type="ECO:0000256" key="6">
    <source>
        <dbReference type="ARBA" id="ARBA00022827"/>
    </source>
</evidence>
<evidence type="ECO:0000256" key="2">
    <source>
        <dbReference type="ARBA" id="ARBA00005109"/>
    </source>
</evidence>
<evidence type="ECO:0000259" key="9">
    <source>
        <dbReference type="Pfam" id="PF00441"/>
    </source>
</evidence>
<feature type="domain" description="Acyl-CoA dehydrogenase/oxidase C-terminal" evidence="9">
    <location>
        <begin position="231"/>
        <end position="379"/>
    </location>
</feature>
<evidence type="ECO:0000256" key="7">
    <source>
        <dbReference type="ARBA" id="ARBA00023002"/>
    </source>
</evidence>
<dbReference type="PANTHER" id="PTHR43884">
    <property type="entry name" value="ACYL-COA DEHYDROGENASE"/>
    <property type="match status" value="1"/>
</dbReference>
<comment type="cofactor">
    <cofactor evidence="1 8">
        <name>FAD</name>
        <dbReference type="ChEBI" id="CHEBI:57692"/>
    </cofactor>
</comment>
<dbReference type="Gene3D" id="1.10.540.10">
    <property type="entry name" value="Acyl-CoA dehydrogenase/oxidase, N-terminal domain"/>
    <property type="match status" value="1"/>
</dbReference>
<dbReference type="InterPro" id="IPR037069">
    <property type="entry name" value="AcylCoA_DH/ox_N_sf"/>
</dbReference>
<keyword evidence="6 8" id="KW-0274">FAD</keyword>
<dbReference type="GO" id="GO:0009083">
    <property type="term" value="P:branched-chain amino acid catabolic process"/>
    <property type="evidence" value="ECO:0007669"/>
    <property type="project" value="UniProtKB-KW"/>
</dbReference>
<accession>A0A2K9LQZ2</accession>
<comment type="pathway">
    <text evidence="2">Amino-acid degradation; L-valine degradation.</text>
</comment>
<dbReference type="GO" id="GO:0033539">
    <property type="term" value="P:fatty acid beta-oxidation using acyl-CoA dehydrogenase"/>
    <property type="evidence" value="ECO:0007669"/>
    <property type="project" value="TreeGrafter"/>
</dbReference>
<dbReference type="InterPro" id="IPR013786">
    <property type="entry name" value="AcylCoA_DH/ox_N"/>
</dbReference>
<evidence type="ECO:0000259" key="10">
    <source>
        <dbReference type="Pfam" id="PF02770"/>
    </source>
</evidence>
<name>A0A2K9LQZ2_9GAMM</name>
<dbReference type="AlphaFoldDB" id="A0A2K9LQZ2"/>
<dbReference type="Gene3D" id="2.40.110.10">
    <property type="entry name" value="Butyryl-CoA Dehydrogenase, subunit A, domain 2"/>
    <property type="match status" value="1"/>
</dbReference>
<dbReference type="Pfam" id="PF00441">
    <property type="entry name" value="Acyl-CoA_dh_1"/>
    <property type="match status" value="1"/>
</dbReference>
<evidence type="ECO:0000313" key="13">
    <source>
        <dbReference type="Proteomes" id="UP000235116"/>
    </source>
</evidence>
<dbReference type="InterPro" id="IPR006089">
    <property type="entry name" value="Acyl-CoA_DH_CS"/>
</dbReference>
<dbReference type="InterPro" id="IPR009075">
    <property type="entry name" value="AcylCo_DH/oxidase_C"/>
</dbReference>
<dbReference type="InterPro" id="IPR006091">
    <property type="entry name" value="Acyl-CoA_Oxase/DH_mid-dom"/>
</dbReference>
<dbReference type="OrthoDB" id="6138585at2"/>
<dbReference type="KEGG" id="kak:Kalk_20485"/>
<evidence type="ECO:0000259" key="11">
    <source>
        <dbReference type="Pfam" id="PF02771"/>
    </source>
</evidence>
<dbReference type="GO" id="GO:0046359">
    <property type="term" value="P:butyrate catabolic process"/>
    <property type="evidence" value="ECO:0007669"/>
    <property type="project" value="TreeGrafter"/>
</dbReference>
<evidence type="ECO:0000256" key="3">
    <source>
        <dbReference type="ARBA" id="ARBA00009347"/>
    </source>
</evidence>
<dbReference type="Gene3D" id="1.20.140.10">
    <property type="entry name" value="Butyryl-CoA Dehydrogenase, subunit A, domain 3"/>
    <property type="match status" value="1"/>
</dbReference>
<keyword evidence="4" id="KW-0101">Branched-chain amino acid catabolism</keyword>
<dbReference type="Pfam" id="PF02771">
    <property type="entry name" value="Acyl-CoA_dh_N"/>
    <property type="match status" value="1"/>
</dbReference>
<organism evidence="12 13">
    <name type="scientific">Ketobacter alkanivorans</name>
    <dbReference type="NCBI Taxonomy" id="1917421"/>
    <lineage>
        <taxon>Bacteria</taxon>
        <taxon>Pseudomonadati</taxon>
        <taxon>Pseudomonadota</taxon>
        <taxon>Gammaproteobacteria</taxon>
        <taxon>Pseudomonadales</taxon>
        <taxon>Ketobacteraceae</taxon>
        <taxon>Ketobacter</taxon>
    </lineage>
</organism>
<dbReference type="PROSITE" id="PS00072">
    <property type="entry name" value="ACYL_COA_DH_1"/>
    <property type="match status" value="1"/>
</dbReference>